<sequence length="226" mass="25360">MITLHHLNNSRSQRIIWLLEELEVPYEIKKYQRTSEQRAPPELLKIYPLGKSPVITDTGAQGNENIVLAESGAIVEYLIKTYGNGKFAAATSGQAYIDNLYYTHYAEGSIMPTVVQKLIFGMIPDRSPFLLRGLLRGVFGKITEMVVNPEMKKHSELVESHLATKEWFAGGSEPTSADFLMIFPAEILESTGLAGPKTKEYAKKIHERPAYKKALEKGGEYSILKR</sequence>
<dbReference type="Gene3D" id="3.40.30.10">
    <property type="entry name" value="Glutaredoxin"/>
    <property type="match status" value="1"/>
</dbReference>
<dbReference type="SUPFAM" id="SSF47616">
    <property type="entry name" value="GST C-terminal domain-like"/>
    <property type="match status" value="1"/>
</dbReference>
<dbReference type="PANTHER" id="PTHR44051">
    <property type="entry name" value="GLUTATHIONE S-TRANSFERASE-RELATED"/>
    <property type="match status" value="1"/>
</dbReference>
<comment type="similarity">
    <text evidence="1">Belongs to the GST superfamily.</text>
</comment>
<dbReference type="InterPro" id="IPR036282">
    <property type="entry name" value="Glutathione-S-Trfase_C_sf"/>
</dbReference>
<evidence type="ECO:0000313" key="3">
    <source>
        <dbReference type="EMBL" id="KAL0565577.1"/>
    </source>
</evidence>
<proteinExistence type="inferred from homology"/>
<dbReference type="EMBL" id="JBAHYK010002206">
    <property type="protein sequence ID" value="KAL0565577.1"/>
    <property type="molecule type" value="Genomic_DNA"/>
</dbReference>
<reference evidence="3 4" key="1">
    <citation type="submission" date="2024-02" db="EMBL/GenBank/DDBJ databases">
        <title>A draft genome for the cacao thread blight pathogen Marasmius crinis-equi.</title>
        <authorList>
            <person name="Cohen S.P."/>
            <person name="Baruah I.K."/>
            <person name="Amoako-Attah I."/>
            <person name="Bukari Y."/>
            <person name="Meinhardt L.W."/>
            <person name="Bailey B.A."/>
        </authorList>
    </citation>
    <scope>NUCLEOTIDE SEQUENCE [LARGE SCALE GENOMIC DNA]</scope>
    <source>
        <strain evidence="3 4">GH-76</strain>
    </source>
</reference>
<dbReference type="InterPro" id="IPR040079">
    <property type="entry name" value="Glutathione_S-Trfase"/>
</dbReference>
<dbReference type="SFLD" id="SFLDS00019">
    <property type="entry name" value="Glutathione_Transferase_(cytos"/>
    <property type="match status" value="1"/>
</dbReference>
<dbReference type="PANTHER" id="PTHR44051:SF9">
    <property type="entry name" value="GLUTATHIONE S-TRANSFERASE 1"/>
    <property type="match status" value="1"/>
</dbReference>
<dbReference type="Proteomes" id="UP001465976">
    <property type="component" value="Unassembled WGS sequence"/>
</dbReference>
<evidence type="ECO:0000256" key="1">
    <source>
        <dbReference type="ARBA" id="ARBA00007409"/>
    </source>
</evidence>
<dbReference type="SUPFAM" id="SSF52833">
    <property type="entry name" value="Thioredoxin-like"/>
    <property type="match status" value="1"/>
</dbReference>
<organism evidence="3 4">
    <name type="scientific">Marasmius crinis-equi</name>
    <dbReference type="NCBI Taxonomy" id="585013"/>
    <lineage>
        <taxon>Eukaryota</taxon>
        <taxon>Fungi</taxon>
        <taxon>Dikarya</taxon>
        <taxon>Basidiomycota</taxon>
        <taxon>Agaricomycotina</taxon>
        <taxon>Agaricomycetes</taxon>
        <taxon>Agaricomycetidae</taxon>
        <taxon>Agaricales</taxon>
        <taxon>Marasmiineae</taxon>
        <taxon>Marasmiaceae</taxon>
        <taxon>Marasmius</taxon>
    </lineage>
</organism>
<dbReference type="Gene3D" id="1.20.1050.10">
    <property type="match status" value="1"/>
</dbReference>
<dbReference type="InterPro" id="IPR036249">
    <property type="entry name" value="Thioredoxin-like_sf"/>
</dbReference>
<dbReference type="SFLD" id="SFLDG00358">
    <property type="entry name" value="Main_(cytGST)"/>
    <property type="match status" value="1"/>
</dbReference>
<evidence type="ECO:0000313" key="4">
    <source>
        <dbReference type="Proteomes" id="UP001465976"/>
    </source>
</evidence>
<feature type="domain" description="GST N-terminal" evidence="2">
    <location>
        <begin position="1"/>
        <end position="86"/>
    </location>
</feature>
<name>A0ABR3ERQ3_9AGAR</name>
<evidence type="ECO:0000259" key="2">
    <source>
        <dbReference type="PROSITE" id="PS50404"/>
    </source>
</evidence>
<dbReference type="CDD" id="cd03046">
    <property type="entry name" value="GST_N_GTT1_like"/>
    <property type="match status" value="1"/>
</dbReference>
<comment type="caution">
    <text evidence="3">The sequence shown here is derived from an EMBL/GenBank/DDBJ whole genome shotgun (WGS) entry which is preliminary data.</text>
</comment>
<accession>A0ABR3ERQ3</accession>
<dbReference type="PROSITE" id="PS50404">
    <property type="entry name" value="GST_NTER"/>
    <property type="match status" value="1"/>
</dbReference>
<dbReference type="InterPro" id="IPR004045">
    <property type="entry name" value="Glutathione_S-Trfase_N"/>
</dbReference>
<keyword evidence="4" id="KW-1185">Reference proteome</keyword>
<protein>
    <recommendedName>
        <fullName evidence="2">GST N-terminal domain-containing protein</fullName>
    </recommendedName>
</protein>
<gene>
    <name evidence="3" type="ORF">V5O48_016444</name>
</gene>
<dbReference type="SFLD" id="SFLDG01150">
    <property type="entry name" value="Main.1:_Beta-like"/>
    <property type="match status" value="1"/>
</dbReference>
<dbReference type="Pfam" id="PF02798">
    <property type="entry name" value="GST_N"/>
    <property type="match status" value="1"/>
</dbReference>